<sequence>MLAYPEICSVSVGFYNKGEKSTHHFGKLTKGKNNTATNSTIFELGSVSKMFTGTLVAKVILEGKINLEDDIRNYLPGKYENLAFEGIPIQIKHLLTHSSRLPHFVSPKWEKILKNVVMIHQNSFMS</sequence>
<dbReference type="Gene3D" id="3.40.710.10">
    <property type="entry name" value="DD-peptidase/beta-lactamase superfamily"/>
    <property type="match status" value="1"/>
</dbReference>
<dbReference type="GO" id="GO:0046677">
    <property type="term" value="P:response to antibiotic"/>
    <property type="evidence" value="ECO:0007669"/>
    <property type="project" value="UniProtKB-UniRule"/>
</dbReference>
<gene>
    <name evidence="6" type="ORF">JF259_17175</name>
</gene>
<keyword evidence="7" id="KW-1185">Reference proteome</keyword>
<evidence type="ECO:0000313" key="6">
    <source>
        <dbReference type="EMBL" id="MBJ6369819.1"/>
    </source>
</evidence>
<dbReference type="InterPro" id="IPR050789">
    <property type="entry name" value="Diverse_Enzym_Activities"/>
</dbReference>
<comment type="catalytic activity">
    <reaction evidence="4">
        <text>a beta-lactam + H2O = a substituted beta-amino acid</text>
        <dbReference type="Rhea" id="RHEA:20401"/>
        <dbReference type="ChEBI" id="CHEBI:15377"/>
        <dbReference type="ChEBI" id="CHEBI:35627"/>
        <dbReference type="ChEBI" id="CHEBI:140347"/>
        <dbReference type="EC" id="3.5.2.6"/>
    </reaction>
</comment>
<keyword evidence="3 4" id="KW-0046">Antibiotic resistance</keyword>
<dbReference type="InterPro" id="IPR001466">
    <property type="entry name" value="Beta-lactam-related"/>
</dbReference>
<keyword evidence="2 4" id="KW-0378">Hydrolase</keyword>
<evidence type="ECO:0000256" key="4">
    <source>
        <dbReference type="RuleBase" id="RU361140"/>
    </source>
</evidence>
<comment type="similarity">
    <text evidence="1 4">Belongs to the class-C beta-lactamase family.</text>
</comment>
<dbReference type="PROSITE" id="PS00336">
    <property type="entry name" value="BETA_LACTAMASE_C"/>
    <property type="match status" value="1"/>
</dbReference>
<dbReference type="GO" id="GO:0030288">
    <property type="term" value="C:outer membrane-bounded periplasmic space"/>
    <property type="evidence" value="ECO:0007669"/>
    <property type="project" value="InterPro"/>
</dbReference>
<evidence type="ECO:0000256" key="3">
    <source>
        <dbReference type="ARBA" id="ARBA00023251"/>
    </source>
</evidence>
<dbReference type="SUPFAM" id="SSF56601">
    <property type="entry name" value="beta-lactamase/transpeptidase-like"/>
    <property type="match status" value="1"/>
</dbReference>
<dbReference type="RefSeq" id="WP_199116944.1">
    <property type="nucleotide sequence ID" value="NZ_JAELVQ010000042.1"/>
</dbReference>
<dbReference type="GO" id="GO:0017001">
    <property type="term" value="P:antibiotic catabolic process"/>
    <property type="evidence" value="ECO:0007669"/>
    <property type="project" value="InterPro"/>
</dbReference>
<dbReference type="PANTHER" id="PTHR43283">
    <property type="entry name" value="BETA-LACTAMASE-RELATED"/>
    <property type="match status" value="1"/>
</dbReference>
<dbReference type="Proteomes" id="UP000610931">
    <property type="component" value="Unassembled WGS sequence"/>
</dbReference>
<comment type="caution">
    <text evidence="6">The sequence shown here is derived from an EMBL/GenBank/DDBJ whole genome shotgun (WGS) entry which is preliminary data.</text>
</comment>
<dbReference type="PANTHER" id="PTHR43283:SF11">
    <property type="entry name" value="BETA-LACTAMASE-RELATED DOMAIN-CONTAINING PROTEIN"/>
    <property type="match status" value="1"/>
</dbReference>
<feature type="domain" description="Beta-lactamase-related" evidence="5">
    <location>
        <begin position="7"/>
        <end position="108"/>
    </location>
</feature>
<evidence type="ECO:0000256" key="2">
    <source>
        <dbReference type="ARBA" id="ARBA00022801"/>
    </source>
</evidence>
<evidence type="ECO:0000313" key="7">
    <source>
        <dbReference type="Proteomes" id="UP000610931"/>
    </source>
</evidence>
<dbReference type="EC" id="3.5.2.6" evidence="4"/>
<reference evidence="6" key="1">
    <citation type="submission" date="2020-12" db="EMBL/GenBank/DDBJ databases">
        <title>Snuella sp. nov., isolated from sediment in Incheon.</title>
        <authorList>
            <person name="Kim W."/>
        </authorList>
    </citation>
    <scope>NUCLEOTIDE SEQUENCE</scope>
    <source>
        <strain evidence="6">CAU 1569</strain>
    </source>
</reference>
<evidence type="ECO:0000259" key="5">
    <source>
        <dbReference type="Pfam" id="PF00144"/>
    </source>
</evidence>
<protein>
    <recommendedName>
        <fullName evidence="4">Beta-lactamase</fullName>
        <ecNumber evidence="4">3.5.2.6</ecNumber>
    </recommendedName>
</protein>
<dbReference type="GO" id="GO:0008800">
    <property type="term" value="F:beta-lactamase activity"/>
    <property type="evidence" value="ECO:0007669"/>
    <property type="project" value="UniProtKB-UniRule"/>
</dbReference>
<dbReference type="InterPro" id="IPR001586">
    <property type="entry name" value="Beta-lactam_class-C_AS"/>
</dbReference>
<dbReference type="AlphaFoldDB" id="A0A8J7LQI8"/>
<organism evidence="6 7">
    <name type="scientific">Snuella sedimenti</name>
    <dbReference type="NCBI Taxonomy" id="2798802"/>
    <lineage>
        <taxon>Bacteria</taxon>
        <taxon>Pseudomonadati</taxon>
        <taxon>Bacteroidota</taxon>
        <taxon>Flavobacteriia</taxon>
        <taxon>Flavobacteriales</taxon>
        <taxon>Flavobacteriaceae</taxon>
        <taxon>Snuella</taxon>
    </lineage>
</organism>
<evidence type="ECO:0000256" key="1">
    <source>
        <dbReference type="ARBA" id="ARBA00007840"/>
    </source>
</evidence>
<name>A0A8J7LQI8_9FLAO</name>
<accession>A0A8J7LQI8</accession>
<dbReference type="InterPro" id="IPR012338">
    <property type="entry name" value="Beta-lactam/transpept-like"/>
</dbReference>
<dbReference type="Pfam" id="PF00144">
    <property type="entry name" value="Beta-lactamase"/>
    <property type="match status" value="1"/>
</dbReference>
<dbReference type="EMBL" id="JAELVQ010000042">
    <property type="protein sequence ID" value="MBJ6369819.1"/>
    <property type="molecule type" value="Genomic_DNA"/>
</dbReference>
<proteinExistence type="inferred from homology"/>